<evidence type="ECO:0000313" key="3">
    <source>
        <dbReference type="EMBL" id="QKS71578.1"/>
    </source>
</evidence>
<dbReference type="InterPro" id="IPR036785">
    <property type="entry name" value="YkyA-like_sf"/>
</dbReference>
<evidence type="ECO:0000313" key="4">
    <source>
        <dbReference type="Proteomes" id="UP000318138"/>
    </source>
</evidence>
<protein>
    <submittedName>
        <fullName evidence="3">YkyA family protein</fullName>
    </submittedName>
</protein>
<feature type="chain" id="PRO_5038475190" evidence="2">
    <location>
        <begin position="18"/>
        <end position="212"/>
    </location>
</feature>
<reference evidence="4" key="1">
    <citation type="submission" date="2019-07" db="EMBL/GenBank/DDBJ databases">
        <title>Bacillus alkalisoli sp. nov. isolated from saline soil.</title>
        <authorList>
            <person name="Sun J.-Q."/>
            <person name="Xu L."/>
        </authorList>
    </citation>
    <scope>NUCLEOTIDE SEQUENCE [LARGE SCALE GENOMIC DNA]</scope>
    <source>
        <strain evidence="4">M4U3P1</strain>
    </source>
</reference>
<gene>
    <name evidence="3" type="ORF">FLK61_33355</name>
</gene>
<dbReference type="PROSITE" id="PS51257">
    <property type="entry name" value="PROKAR_LIPOPROTEIN"/>
    <property type="match status" value="1"/>
</dbReference>
<feature type="signal peptide" evidence="2">
    <location>
        <begin position="1"/>
        <end position="17"/>
    </location>
</feature>
<evidence type="ECO:0000256" key="2">
    <source>
        <dbReference type="SAM" id="SignalP"/>
    </source>
</evidence>
<keyword evidence="4" id="KW-1185">Reference proteome</keyword>
<dbReference type="SUPFAM" id="SSF140423">
    <property type="entry name" value="MW0975(SA0943)-like"/>
    <property type="match status" value="1"/>
</dbReference>
<name>A0A859FFI1_9BACI</name>
<dbReference type="EMBL" id="CP041372">
    <property type="protein sequence ID" value="QKS71578.1"/>
    <property type="molecule type" value="Genomic_DNA"/>
</dbReference>
<evidence type="ECO:0000256" key="1">
    <source>
        <dbReference type="SAM" id="Coils"/>
    </source>
</evidence>
<dbReference type="Pfam" id="PF10368">
    <property type="entry name" value="YkyA"/>
    <property type="match status" value="1"/>
</dbReference>
<dbReference type="KEGG" id="psua:FLK61_33355"/>
<dbReference type="AlphaFoldDB" id="A0A859FFI1"/>
<keyword evidence="1" id="KW-0175">Coiled coil</keyword>
<dbReference type="RefSeq" id="WP_176009613.1">
    <property type="nucleotide sequence ID" value="NZ_CP041372.2"/>
</dbReference>
<dbReference type="Gene3D" id="1.20.120.570">
    <property type="entry name" value="YkyA-like"/>
    <property type="match status" value="1"/>
</dbReference>
<sequence length="212" mass="24106">MKIWKGVAIALVASVLAGCSNDTTVEDMYTEIEAAFAIEREIEELQAPLMEAEQNETTLYNDMLTISEVEEIEPLATEAITSAEERRGMMEDEKEVIDNAYEQFQTASPLVEDLDEELQPDAEAMFGTMEERYGVYEELHQSYLTSIEADILLYEMVQNEEVEMEELREQHETVNAANAEVSQLSEQFNELTTQFNDEKLAFYEAAGLNVVE</sequence>
<dbReference type="InterPro" id="IPR019454">
    <property type="entry name" value="Lipoprot_YkyA-like"/>
</dbReference>
<keyword evidence="2" id="KW-0732">Signal</keyword>
<feature type="coiled-coil region" evidence="1">
    <location>
        <begin position="157"/>
        <end position="194"/>
    </location>
</feature>
<proteinExistence type="predicted"/>
<dbReference type="Proteomes" id="UP000318138">
    <property type="component" value="Chromosome"/>
</dbReference>
<organism evidence="3 4">
    <name type="scientific">Paenalkalicoccus suaedae</name>
    <dbReference type="NCBI Taxonomy" id="2592382"/>
    <lineage>
        <taxon>Bacteria</taxon>
        <taxon>Bacillati</taxon>
        <taxon>Bacillota</taxon>
        <taxon>Bacilli</taxon>
        <taxon>Bacillales</taxon>
        <taxon>Bacillaceae</taxon>
        <taxon>Paenalkalicoccus</taxon>
    </lineage>
</organism>
<accession>A0A859FFI1</accession>